<dbReference type="GO" id="GO:0004170">
    <property type="term" value="F:dUTP diphosphatase activity"/>
    <property type="evidence" value="ECO:0007669"/>
    <property type="project" value="UniProtKB-EC"/>
</dbReference>
<keyword evidence="3 7" id="KW-0378">Hydrolase</keyword>
<dbReference type="GO" id="GO:0000287">
    <property type="term" value="F:magnesium ion binding"/>
    <property type="evidence" value="ECO:0007669"/>
    <property type="project" value="InterPro"/>
</dbReference>
<dbReference type="GO" id="GO:0046081">
    <property type="term" value="P:dUTP catabolic process"/>
    <property type="evidence" value="ECO:0007669"/>
    <property type="project" value="InterPro"/>
</dbReference>
<dbReference type="RefSeq" id="WP_092122338.1">
    <property type="nucleotide sequence ID" value="NZ_FMXO01000015.1"/>
</dbReference>
<reference evidence="7 8" key="1">
    <citation type="submission" date="2016-10" db="EMBL/GenBank/DDBJ databases">
        <authorList>
            <person name="de Groot N.N."/>
        </authorList>
    </citation>
    <scope>NUCLEOTIDE SEQUENCE [LARGE SCALE GENOMIC DNA]</scope>
    <source>
        <strain evidence="7 8">ASO4-2</strain>
    </source>
</reference>
<evidence type="ECO:0000256" key="2">
    <source>
        <dbReference type="ARBA" id="ARBA00012379"/>
    </source>
</evidence>
<evidence type="ECO:0000313" key="8">
    <source>
        <dbReference type="Proteomes" id="UP000198771"/>
    </source>
</evidence>
<dbReference type="EC" id="3.6.1.23" evidence="2"/>
<dbReference type="CDD" id="cd07557">
    <property type="entry name" value="trimeric_dUTPase"/>
    <property type="match status" value="1"/>
</dbReference>
<evidence type="ECO:0000256" key="1">
    <source>
        <dbReference type="ARBA" id="ARBA00006581"/>
    </source>
</evidence>
<gene>
    <name evidence="7" type="ORF">SAMN05660653_02525</name>
</gene>
<dbReference type="STRING" id="617002.SAMN05660653_02525"/>
<dbReference type="InterPro" id="IPR033704">
    <property type="entry name" value="dUTPase_trimeric"/>
</dbReference>
<dbReference type="InterPro" id="IPR029054">
    <property type="entry name" value="dUTPase-like"/>
</dbReference>
<dbReference type="InterPro" id="IPR036157">
    <property type="entry name" value="dUTPase-like_sf"/>
</dbReference>
<proteinExistence type="inferred from homology"/>
<keyword evidence="4" id="KW-0546">Nucleotide metabolism</keyword>
<dbReference type="PANTHER" id="PTHR11241:SF0">
    <property type="entry name" value="DEOXYURIDINE 5'-TRIPHOSPHATE NUCLEOTIDOHYDROLASE"/>
    <property type="match status" value="1"/>
</dbReference>
<dbReference type="AlphaFoldDB" id="A0A1G6E1E1"/>
<evidence type="ECO:0000256" key="3">
    <source>
        <dbReference type="ARBA" id="ARBA00022801"/>
    </source>
</evidence>
<comment type="catalytic activity">
    <reaction evidence="5">
        <text>dUTP + H2O = dUMP + diphosphate + H(+)</text>
        <dbReference type="Rhea" id="RHEA:10248"/>
        <dbReference type="ChEBI" id="CHEBI:15377"/>
        <dbReference type="ChEBI" id="CHEBI:15378"/>
        <dbReference type="ChEBI" id="CHEBI:33019"/>
        <dbReference type="ChEBI" id="CHEBI:61555"/>
        <dbReference type="ChEBI" id="CHEBI:246422"/>
        <dbReference type="EC" id="3.6.1.23"/>
    </reaction>
</comment>
<accession>A0A1G6E1E1</accession>
<feature type="domain" description="dUTPase-like" evidence="6">
    <location>
        <begin position="21"/>
        <end position="150"/>
    </location>
</feature>
<dbReference type="SUPFAM" id="SSF51283">
    <property type="entry name" value="dUTPase-like"/>
    <property type="match status" value="1"/>
</dbReference>
<dbReference type="OrthoDB" id="9809956at2"/>
<protein>
    <recommendedName>
        <fullName evidence="2">dUTP diphosphatase</fullName>
        <ecNumber evidence="2">3.6.1.23</ecNumber>
    </recommendedName>
</protein>
<name>A0A1G6E1E1_9BACT</name>
<dbReference type="NCBIfam" id="NF001862">
    <property type="entry name" value="PRK00601.1"/>
    <property type="match status" value="1"/>
</dbReference>
<evidence type="ECO:0000259" key="6">
    <source>
        <dbReference type="Pfam" id="PF00692"/>
    </source>
</evidence>
<evidence type="ECO:0000313" key="7">
    <source>
        <dbReference type="EMBL" id="SDB51269.1"/>
    </source>
</evidence>
<dbReference type="Gene3D" id="2.70.40.10">
    <property type="match status" value="1"/>
</dbReference>
<keyword evidence="8" id="KW-1185">Reference proteome</keyword>
<dbReference type="GO" id="GO:0006226">
    <property type="term" value="P:dUMP biosynthetic process"/>
    <property type="evidence" value="ECO:0007669"/>
    <property type="project" value="InterPro"/>
</dbReference>
<evidence type="ECO:0000256" key="4">
    <source>
        <dbReference type="ARBA" id="ARBA00023080"/>
    </source>
</evidence>
<dbReference type="InterPro" id="IPR008181">
    <property type="entry name" value="dUTPase"/>
</dbReference>
<dbReference type="Pfam" id="PF00692">
    <property type="entry name" value="dUTPase"/>
    <property type="match status" value="1"/>
</dbReference>
<dbReference type="EMBL" id="FMXO01000015">
    <property type="protein sequence ID" value="SDB51269.1"/>
    <property type="molecule type" value="Genomic_DNA"/>
</dbReference>
<dbReference type="NCBIfam" id="TIGR00576">
    <property type="entry name" value="dut"/>
    <property type="match status" value="1"/>
</dbReference>
<dbReference type="Proteomes" id="UP000198771">
    <property type="component" value="Unassembled WGS sequence"/>
</dbReference>
<sequence length="151" mass="16090">MKSIPVDIQILNPLWSESDLCGATPGSCGLDLKACFSEQSRTLLPGKRTAIPAGVAIDIQHPGIAGYVFSRSGLGTKQGLVVSQGVGVIDPDYRGEIIVSLLNTSEEERTITRGQRIAQLIFMPFMSPVFTVKDQLTTTQRGAGGFGHTGE</sequence>
<comment type="similarity">
    <text evidence="1">Belongs to the dUTPase family.</text>
</comment>
<evidence type="ECO:0000256" key="5">
    <source>
        <dbReference type="ARBA" id="ARBA00047686"/>
    </source>
</evidence>
<organism evidence="7 8">
    <name type="scientific">Desulfonatronum thiosulfatophilum</name>
    <dbReference type="NCBI Taxonomy" id="617002"/>
    <lineage>
        <taxon>Bacteria</taxon>
        <taxon>Pseudomonadati</taxon>
        <taxon>Thermodesulfobacteriota</taxon>
        <taxon>Desulfovibrionia</taxon>
        <taxon>Desulfovibrionales</taxon>
        <taxon>Desulfonatronaceae</taxon>
        <taxon>Desulfonatronum</taxon>
    </lineage>
</organism>
<dbReference type="PANTHER" id="PTHR11241">
    <property type="entry name" value="DEOXYURIDINE 5'-TRIPHOSPHATE NUCLEOTIDOHYDROLASE"/>
    <property type="match status" value="1"/>
</dbReference>